<dbReference type="PROSITE" id="PS51257">
    <property type="entry name" value="PROKAR_LIPOPROTEIN"/>
    <property type="match status" value="1"/>
</dbReference>
<keyword evidence="1" id="KW-0472">Membrane</keyword>
<accession>A0AAN7BGZ8</accession>
<organism evidence="2 3">
    <name type="scientific">Podospora fimiseda</name>
    <dbReference type="NCBI Taxonomy" id="252190"/>
    <lineage>
        <taxon>Eukaryota</taxon>
        <taxon>Fungi</taxon>
        <taxon>Dikarya</taxon>
        <taxon>Ascomycota</taxon>
        <taxon>Pezizomycotina</taxon>
        <taxon>Sordariomycetes</taxon>
        <taxon>Sordariomycetidae</taxon>
        <taxon>Sordariales</taxon>
        <taxon>Podosporaceae</taxon>
        <taxon>Podospora</taxon>
    </lineage>
</organism>
<feature type="transmembrane region" description="Helical" evidence="1">
    <location>
        <begin position="65"/>
        <end position="88"/>
    </location>
</feature>
<comment type="caution">
    <text evidence="2">The sequence shown here is derived from an EMBL/GenBank/DDBJ whole genome shotgun (WGS) entry which is preliminary data.</text>
</comment>
<evidence type="ECO:0000313" key="2">
    <source>
        <dbReference type="EMBL" id="KAK4223139.1"/>
    </source>
</evidence>
<reference evidence="2" key="2">
    <citation type="submission" date="2023-05" db="EMBL/GenBank/DDBJ databases">
        <authorList>
            <consortium name="Lawrence Berkeley National Laboratory"/>
            <person name="Steindorff A."/>
            <person name="Hensen N."/>
            <person name="Bonometti L."/>
            <person name="Westerberg I."/>
            <person name="Brannstrom I.O."/>
            <person name="Guillou S."/>
            <person name="Cros-Aarteil S."/>
            <person name="Calhoun S."/>
            <person name="Haridas S."/>
            <person name="Kuo A."/>
            <person name="Mondo S."/>
            <person name="Pangilinan J."/>
            <person name="Riley R."/>
            <person name="Labutti K."/>
            <person name="Andreopoulos B."/>
            <person name="Lipzen A."/>
            <person name="Chen C."/>
            <person name="Yanf M."/>
            <person name="Daum C."/>
            <person name="Ng V."/>
            <person name="Clum A."/>
            <person name="Ohm R."/>
            <person name="Martin F."/>
            <person name="Silar P."/>
            <person name="Natvig D."/>
            <person name="Lalanne C."/>
            <person name="Gautier V."/>
            <person name="Ament-Velasquez S.L."/>
            <person name="Kruys A."/>
            <person name="Hutchinson M.I."/>
            <person name="Powell A.J."/>
            <person name="Barry K."/>
            <person name="Miller A.N."/>
            <person name="Grigoriev I.V."/>
            <person name="Debuchy R."/>
            <person name="Gladieux P."/>
            <person name="Thoren M.H."/>
            <person name="Johannesson H."/>
        </authorList>
    </citation>
    <scope>NUCLEOTIDE SEQUENCE</scope>
    <source>
        <strain evidence="2">CBS 990.96</strain>
    </source>
</reference>
<keyword evidence="3" id="KW-1185">Reference proteome</keyword>
<dbReference type="Proteomes" id="UP001301958">
    <property type="component" value="Unassembled WGS sequence"/>
</dbReference>
<dbReference type="EMBL" id="MU865438">
    <property type="protein sequence ID" value="KAK4223139.1"/>
    <property type="molecule type" value="Genomic_DNA"/>
</dbReference>
<evidence type="ECO:0000256" key="1">
    <source>
        <dbReference type="SAM" id="Phobius"/>
    </source>
</evidence>
<keyword evidence="1" id="KW-1133">Transmembrane helix</keyword>
<protein>
    <submittedName>
        <fullName evidence="2">Uncharacterized protein</fullName>
    </submittedName>
</protein>
<dbReference type="AlphaFoldDB" id="A0AAN7BGZ8"/>
<evidence type="ECO:0000313" key="3">
    <source>
        <dbReference type="Proteomes" id="UP001301958"/>
    </source>
</evidence>
<feature type="transmembrane region" description="Helical" evidence="1">
    <location>
        <begin position="21"/>
        <end position="45"/>
    </location>
</feature>
<reference evidence="2" key="1">
    <citation type="journal article" date="2023" name="Mol. Phylogenet. Evol.">
        <title>Genome-scale phylogeny and comparative genomics of the fungal order Sordariales.</title>
        <authorList>
            <person name="Hensen N."/>
            <person name="Bonometti L."/>
            <person name="Westerberg I."/>
            <person name="Brannstrom I.O."/>
            <person name="Guillou S."/>
            <person name="Cros-Aarteil S."/>
            <person name="Calhoun S."/>
            <person name="Haridas S."/>
            <person name="Kuo A."/>
            <person name="Mondo S."/>
            <person name="Pangilinan J."/>
            <person name="Riley R."/>
            <person name="LaButti K."/>
            <person name="Andreopoulos B."/>
            <person name="Lipzen A."/>
            <person name="Chen C."/>
            <person name="Yan M."/>
            <person name="Daum C."/>
            <person name="Ng V."/>
            <person name="Clum A."/>
            <person name="Steindorff A."/>
            <person name="Ohm R.A."/>
            <person name="Martin F."/>
            <person name="Silar P."/>
            <person name="Natvig D.O."/>
            <person name="Lalanne C."/>
            <person name="Gautier V."/>
            <person name="Ament-Velasquez S.L."/>
            <person name="Kruys A."/>
            <person name="Hutchinson M.I."/>
            <person name="Powell A.J."/>
            <person name="Barry K."/>
            <person name="Miller A.N."/>
            <person name="Grigoriev I.V."/>
            <person name="Debuchy R."/>
            <person name="Gladieux P."/>
            <person name="Hiltunen Thoren M."/>
            <person name="Johannesson H."/>
        </authorList>
    </citation>
    <scope>NUCLEOTIDE SEQUENCE</scope>
    <source>
        <strain evidence="2">CBS 990.96</strain>
    </source>
</reference>
<proteinExistence type="predicted"/>
<gene>
    <name evidence="2" type="ORF">QBC38DRAFT_488307</name>
</gene>
<name>A0AAN7BGZ8_9PEZI</name>
<keyword evidence="1" id="KW-0812">Transmembrane</keyword>
<sequence length="96" mass="10393">MIHKSAMWAQPASFGRDRFRFLVAIFGVFSCLLDIGSANKLVLPLSKENSLLALSAALVGGVTDFVSSFFFVPAVAGLIVMVFFGNILDDWFQSAS</sequence>